<dbReference type="GO" id="GO:0005524">
    <property type="term" value="F:ATP binding"/>
    <property type="evidence" value="ECO:0007669"/>
    <property type="project" value="UniProtKB-KW"/>
</dbReference>
<dbReference type="SUPFAM" id="SSF52058">
    <property type="entry name" value="L domain-like"/>
    <property type="match status" value="1"/>
</dbReference>
<dbReference type="InterPro" id="IPR044974">
    <property type="entry name" value="Disease_R_plants"/>
</dbReference>
<dbReference type="InterPro" id="IPR002182">
    <property type="entry name" value="NB-ARC"/>
</dbReference>
<evidence type="ECO:0000256" key="7">
    <source>
        <dbReference type="ARBA" id="ARBA00022737"/>
    </source>
</evidence>
<evidence type="ECO:0000313" key="13">
    <source>
        <dbReference type="EMBL" id="CAI9096111.1"/>
    </source>
</evidence>
<dbReference type="GO" id="GO:0009626">
    <property type="term" value="P:plant-type hypersensitive response"/>
    <property type="evidence" value="ECO:0007669"/>
    <property type="project" value="UniProtKB-KW"/>
</dbReference>
<evidence type="ECO:0000256" key="6">
    <source>
        <dbReference type="ARBA" id="ARBA00022667"/>
    </source>
</evidence>
<feature type="domain" description="NB-ARC" evidence="11">
    <location>
        <begin position="256"/>
        <end position="365"/>
    </location>
</feature>
<evidence type="ECO:0000256" key="4">
    <source>
        <dbReference type="ARBA" id="ARBA00022490"/>
    </source>
</evidence>
<evidence type="ECO:0000259" key="11">
    <source>
        <dbReference type="Pfam" id="PF00931"/>
    </source>
</evidence>
<dbReference type="InterPro" id="IPR027417">
    <property type="entry name" value="P-loop_NTPase"/>
</dbReference>
<dbReference type="SUPFAM" id="SSF52540">
    <property type="entry name" value="P-loop containing nucleoside triphosphate hydrolases"/>
    <property type="match status" value="1"/>
</dbReference>
<keyword evidence="6" id="KW-0381">Hypersensitive response</keyword>
<dbReference type="PANTHER" id="PTHR23155:SF1152">
    <property type="entry name" value="AAA+ ATPASE DOMAIN-CONTAINING PROTEIN"/>
    <property type="match status" value="1"/>
</dbReference>
<keyword evidence="5" id="KW-0433">Leucine-rich repeat</keyword>
<keyword evidence="10" id="KW-0067">ATP-binding</keyword>
<keyword evidence="14" id="KW-1185">Reference proteome</keyword>
<name>A0AAV1CL30_OLDCO</name>
<gene>
    <name evidence="13" type="ORF">OLC1_LOCUS6939</name>
</gene>
<sequence>MREGLEPIPVPNSEHLINAARSPKVLLDSRPIMIKIPGILNKVAETNSCLKAFVVKLHGEVTSHPAPTLTQQRELLNALLPANEEFKRIIDFFNPRVKKAEAPYSMAGSLLETIEGTNNDKVGIKVAAEQAADSIEDMLIVIGKYLFERESFMEDSSFQDLSSVAKLDAALLYDLDEDNLEICVAIQKYFPDDGVGSRIIVSSVLNPGSSERSSPENEDIVVSLEEDISKIIDELTRPPTRLSIVTITGMGGIAIDQVLSHLLQIMSQSCDGIQAESIEDKAQLLYRSLKGRKYLIVVDGLWNFEHWDAVLRYLRDDNLGSRILITTRVMEFPASINIAKNPPHCMEPLDKHQSWELLEKLVFGQEGRPEELNGVGKEIAERWVSADADYFLDIVVLSYNHLPSHLKACFIYMGAFPANRLIVVEKLLNLWIANGFLNSNSSKPEAENYLKGLIDRNLLRAGKRSLDGKVKTCLIHDPLRQVCLREAQKENFMQVIESNAIANGLEKQQHLVFNLEDLDDFQLLPPLPNLHSFRWPNFGSDFNLGMILLQLPDFKRLGVLDMYFVPFDTFPSALLNLVNLRGLALNVTYELDTSICQLLKLQTVLIYGPWVSGTPPTLYVEFWKMPWLRNVYVEVPSCLTYPYPLQPILDGVLGPCNLQSLSKIAFSSCTKEVILLMVNLKQLGVSETEEDFKNGELTKCFHNLSLLTELET</sequence>
<feature type="domain" description="Disease resistance protein winged helix" evidence="12">
    <location>
        <begin position="416"/>
        <end position="480"/>
    </location>
</feature>
<organism evidence="13 14">
    <name type="scientific">Oldenlandia corymbosa var. corymbosa</name>
    <dbReference type="NCBI Taxonomy" id="529605"/>
    <lineage>
        <taxon>Eukaryota</taxon>
        <taxon>Viridiplantae</taxon>
        <taxon>Streptophyta</taxon>
        <taxon>Embryophyta</taxon>
        <taxon>Tracheophyta</taxon>
        <taxon>Spermatophyta</taxon>
        <taxon>Magnoliopsida</taxon>
        <taxon>eudicotyledons</taxon>
        <taxon>Gunneridae</taxon>
        <taxon>Pentapetalae</taxon>
        <taxon>asterids</taxon>
        <taxon>lamiids</taxon>
        <taxon>Gentianales</taxon>
        <taxon>Rubiaceae</taxon>
        <taxon>Rubioideae</taxon>
        <taxon>Spermacoceae</taxon>
        <taxon>Hedyotis-Oldenlandia complex</taxon>
        <taxon>Oldenlandia</taxon>
    </lineage>
</organism>
<dbReference type="GO" id="GO:0043531">
    <property type="term" value="F:ADP binding"/>
    <property type="evidence" value="ECO:0007669"/>
    <property type="project" value="InterPro"/>
</dbReference>
<comment type="subcellular location">
    <subcellularLocation>
        <location evidence="2">Cytoplasm</location>
    </subcellularLocation>
</comment>
<comment type="similarity">
    <text evidence="3">Belongs to the disease resistance NB-LRR family.</text>
</comment>
<evidence type="ECO:0000256" key="3">
    <source>
        <dbReference type="ARBA" id="ARBA00008894"/>
    </source>
</evidence>
<keyword evidence="8" id="KW-0547">Nucleotide-binding</keyword>
<dbReference type="InterPro" id="IPR058922">
    <property type="entry name" value="WHD_DRP"/>
</dbReference>
<evidence type="ECO:0000256" key="9">
    <source>
        <dbReference type="ARBA" id="ARBA00022821"/>
    </source>
</evidence>
<evidence type="ECO:0000259" key="12">
    <source>
        <dbReference type="Pfam" id="PF23559"/>
    </source>
</evidence>
<dbReference type="Gene3D" id="3.40.50.300">
    <property type="entry name" value="P-loop containing nucleotide triphosphate hydrolases"/>
    <property type="match status" value="1"/>
</dbReference>
<evidence type="ECO:0000256" key="2">
    <source>
        <dbReference type="ARBA" id="ARBA00004496"/>
    </source>
</evidence>
<dbReference type="Pfam" id="PF00931">
    <property type="entry name" value="NB-ARC"/>
    <property type="match status" value="1"/>
</dbReference>
<evidence type="ECO:0000256" key="5">
    <source>
        <dbReference type="ARBA" id="ARBA00022614"/>
    </source>
</evidence>
<comment type="function">
    <text evidence="1">Confers resistance to late blight (Phytophthora infestans) races carrying the avirulence gene Avr1. Resistance proteins guard the plant against pathogens that contain an appropriate avirulence protein via an indirect interaction with this avirulence protein. That triggers a defense system including the hypersensitive response, which restricts the pathogen growth.</text>
</comment>
<keyword evidence="7" id="KW-0677">Repeat</keyword>
<dbReference type="InterPro" id="IPR036388">
    <property type="entry name" value="WH-like_DNA-bd_sf"/>
</dbReference>
<dbReference type="Gene3D" id="3.80.10.10">
    <property type="entry name" value="Ribonuclease Inhibitor"/>
    <property type="match status" value="1"/>
</dbReference>
<dbReference type="InterPro" id="IPR032675">
    <property type="entry name" value="LRR_dom_sf"/>
</dbReference>
<reference evidence="13" key="1">
    <citation type="submission" date="2023-03" db="EMBL/GenBank/DDBJ databases">
        <authorList>
            <person name="Julca I."/>
        </authorList>
    </citation>
    <scope>NUCLEOTIDE SEQUENCE</scope>
</reference>
<evidence type="ECO:0000256" key="8">
    <source>
        <dbReference type="ARBA" id="ARBA00022741"/>
    </source>
</evidence>
<keyword evidence="9" id="KW-0611">Plant defense</keyword>
<dbReference type="Pfam" id="PF23559">
    <property type="entry name" value="WHD_DRP"/>
    <property type="match status" value="1"/>
</dbReference>
<dbReference type="Proteomes" id="UP001161247">
    <property type="component" value="Chromosome 2"/>
</dbReference>
<accession>A0AAV1CL30</accession>
<protein>
    <submittedName>
        <fullName evidence="13">OLC1v1032188C1</fullName>
    </submittedName>
</protein>
<dbReference type="GO" id="GO:0005737">
    <property type="term" value="C:cytoplasm"/>
    <property type="evidence" value="ECO:0007669"/>
    <property type="project" value="UniProtKB-SubCell"/>
</dbReference>
<evidence type="ECO:0000256" key="10">
    <source>
        <dbReference type="ARBA" id="ARBA00022840"/>
    </source>
</evidence>
<evidence type="ECO:0000313" key="14">
    <source>
        <dbReference type="Proteomes" id="UP001161247"/>
    </source>
</evidence>
<dbReference type="Gene3D" id="1.10.10.10">
    <property type="entry name" value="Winged helix-like DNA-binding domain superfamily/Winged helix DNA-binding domain"/>
    <property type="match status" value="1"/>
</dbReference>
<dbReference type="FunFam" id="1.10.10.10:FF:000322">
    <property type="entry name" value="Probable disease resistance protein At1g63360"/>
    <property type="match status" value="1"/>
</dbReference>
<dbReference type="EMBL" id="OX459119">
    <property type="protein sequence ID" value="CAI9096111.1"/>
    <property type="molecule type" value="Genomic_DNA"/>
</dbReference>
<evidence type="ECO:0000256" key="1">
    <source>
        <dbReference type="ARBA" id="ARBA00002074"/>
    </source>
</evidence>
<dbReference type="PANTHER" id="PTHR23155">
    <property type="entry name" value="DISEASE RESISTANCE PROTEIN RP"/>
    <property type="match status" value="1"/>
</dbReference>
<dbReference type="AlphaFoldDB" id="A0AAV1CL30"/>
<proteinExistence type="inferred from homology"/>
<keyword evidence="4" id="KW-0963">Cytoplasm</keyword>